<keyword evidence="2" id="KW-1185">Reference proteome</keyword>
<dbReference type="EMBL" id="JABSTQ010009619">
    <property type="protein sequence ID" value="KAG0427507.1"/>
    <property type="molecule type" value="Genomic_DNA"/>
</dbReference>
<protein>
    <submittedName>
        <fullName evidence="1">Uncharacterized protein</fullName>
    </submittedName>
</protein>
<sequence length="53" mass="5983">KQQMQIIGGDDAKDKTANILRKMLCHEVGAAFTWYGTKTKGKFFSLQICKVMC</sequence>
<evidence type="ECO:0000313" key="1">
    <source>
        <dbReference type="EMBL" id="KAG0427507.1"/>
    </source>
</evidence>
<proteinExistence type="predicted"/>
<gene>
    <name evidence="1" type="ORF">HPB47_025435</name>
</gene>
<feature type="non-terminal residue" evidence="1">
    <location>
        <position position="1"/>
    </location>
</feature>
<organism evidence="1 2">
    <name type="scientific">Ixodes persulcatus</name>
    <name type="common">Taiga tick</name>
    <dbReference type="NCBI Taxonomy" id="34615"/>
    <lineage>
        <taxon>Eukaryota</taxon>
        <taxon>Metazoa</taxon>
        <taxon>Ecdysozoa</taxon>
        <taxon>Arthropoda</taxon>
        <taxon>Chelicerata</taxon>
        <taxon>Arachnida</taxon>
        <taxon>Acari</taxon>
        <taxon>Parasitiformes</taxon>
        <taxon>Ixodida</taxon>
        <taxon>Ixodoidea</taxon>
        <taxon>Ixodidae</taxon>
        <taxon>Ixodinae</taxon>
        <taxon>Ixodes</taxon>
    </lineage>
</organism>
<dbReference type="Proteomes" id="UP000805193">
    <property type="component" value="Unassembled WGS sequence"/>
</dbReference>
<evidence type="ECO:0000313" key="2">
    <source>
        <dbReference type="Proteomes" id="UP000805193"/>
    </source>
</evidence>
<reference evidence="1 2" key="1">
    <citation type="journal article" date="2020" name="Cell">
        <title>Large-Scale Comparative Analyses of Tick Genomes Elucidate Their Genetic Diversity and Vector Capacities.</title>
        <authorList>
            <consortium name="Tick Genome and Microbiome Consortium (TIGMIC)"/>
            <person name="Jia N."/>
            <person name="Wang J."/>
            <person name="Shi W."/>
            <person name="Du L."/>
            <person name="Sun Y."/>
            <person name="Zhan W."/>
            <person name="Jiang J.F."/>
            <person name="Wang Q."/>
            <person name="Zhang B."/>
            <person name="Ji P."/>
            <person name="Bell-Sakyi L."/>
            <person name="Cui X.M."/>
            <person name="Yuan T.T."/>
            <person name="Jiang B.G."/>
            <person name="Yang W.F."/>
            <person name="Lam T.T."/>
            <person name="Chang Q.C."/>
            <person name="Ding S.J."/>
            <person name="Wang X.J."/>
            <person name="Zhu J.G."/>
            <person name="Ruan X.D."/>
            <person name="Zhao L."/>
            <person name="Wei J.T."/>
            <person name="Ye R.Z."/>
            <person name="Que T.C."/>
            <person name="Du C.H."/>
            <person name="Zhou Y.H."/>
            <person name="Cheng J.X."/>
            <person name="Dai P.F."/>
            <person name="Guo W.B."/>
            <person name="Han X.H."/>
            <person name="Huang E.J."/>
            <person name="Li L.F."/>
            <person name="Wei W."/>
            <person name="Gao Y.C."/>
            <person name="Liu J.Z."/>
            <person name="Shao H.Z."/>
            <person name="Wang X."/>
            <person name="Wang C.C."/>
            <person name="Yang T.C."/>
            <person name="Huo Q.B."/>
            <person name="Li W."/>
            <person name="Chen H.Y."/>
            <person name="Chen S.E."/>
            <person name="Zhou L.G."/>
            <person name="Ni X.B."/>
            <person name="Tian J.H."/>
            <person name="Sheng Y."/>
            <person name="Liu T."/>
            <person name="Pan Y.S."/>
            <person name="Xia L.Y."/>
            <person name="Li J."/>
            <person name="Zhao F."/>
            <person name="Cao W.C."/>
        </authorList>
    </citation>
    <scope>NUCLEOTIDE SEQUENCE [LARGE SCALE GENOMIC DNA]</scope>
    <source>
        <strain evidence="1">Iper-2018</strain>
    </source>
</reference>
<comment type="caution">
    <text evidence="1">The sequence shown here is derived from an EMBL/GenBank/DDBJ whole genome shotgun (WGS) entry which is preliminary data.</text>
</comment>
<accession>A0AC60Q3V7</accession>
<name>A0AC60Q3V7_IXOPE</name>
<feature type="non-terminal residue" evidence="1">
    <location>
        <position position="53"/>
    </location>
</feature>